<dbReference type="InterPro" id="IPR029058">
    <property type="entry name" value="AB_hydrolase_fold"/>
</dbReference>
<gene>
    <name evidence="6" type="ORF">FWJ25_18565</name>
</gene>
<comment type="caution">
    <text evidence="6">The sequence shown here is derived from an EMBL/GenBank/DDBJ whole genome shotgun (WGS) entry which is preliminary data.</text>
</comment>
<proteinExistence type="inferred from homology"/>
<accession>A0A5B0V9Q7</accession>
<evidence type="ECO:0000256" key="1">
    <source>
        <dbReference type="ARBA" id="ARBA00004496"/>
    </source>
</evidence>
<dbReference type="Gene3D" id="2.60.40.10">
    <property type="entry name" value="Immunoglobulins"/>
    <property type="match status" value="1"/>
</dbReference>
<keyword evidence="2" id="KW-0963">Cytoplasm</keyword>
<dbReference type="EMBL" id="VTUU01000015">
    <property type="protein sequence ID" value="KAA1170729.1"/>
    <property type="molecule type" value="Genomic_DNA"/>
</dbReference>
<dbReference type="InterPro" id="IPR000801">
    <property type="entry name" value="Esterase-like"/>
</dbReference>
<sequence>MLRNREGGLMARVISVAAMMLVALCAYAGQPRVIIEKRFTVPSGEAFTVNLKLEKGEYIRGHLKSKAAIEAAFMNQEGLVRHVAGTGDKEAWIYFAAPAPGDYRLVVRAANPVDEVQLDLETVPLLTASAVRTPEMMSPFIQRAHEALINGKSADEVWNRLIASGTPVIESAEDLPDGQLEPMQRLVTFLWRGAKDRVLLFGGPGYEHDPLFRLANTDIWFRSYVMPDDTRMSYLLAPDVPQVDGSAREQRVAILATAQRDPENPDYWSPTGSSDIYSVRSVLELENAPSDHLLAGQGAVTEPFRFQLHSERLGNTRNVAIWVPEGVGVAGDGRVPLAIFFDGDDYLSKVPAPRILDHLIRAGDIPPVVAVFVSNPDRRARNSELPCNEDFADFMALELLPFVSDRTGFSFSGGTTLLAGASFGGLAAACTAFRYPDQFGLVLSQSGSFWWSPPEDERPEWLNERFVESPRLPLHFYLSAGRFETDFGESGILNANRQLEQILRVKGYPVRLEEFSAGHDYFHWRATLGRGLVYLLGTL</sequence>
<evidence type="ECO:0000313" key="6">
    <source>
        <dbReference type="EMBL" id="KAA1170729.1"/>
    </source>
</evidence>
<protein>
    <submittedName>
        <fullName evidence="6">DUF3327 domain-containing protein</fullName>
    </submittedName>
</protein>
<dbReference type="Gene3D" id="3.40.50.1820">
    <property type="entry name" value="alpha/beta hydrolase"/>
    <property type="match status" value="1"/>
</dbReference>
<dbReference type="GO" id="GO:0005506">
    <property type="term" value="F:iron ion binding"/>
    <property type="evidence" value="ECO:0007669"/>
    <property type="project" value="InterPro"/>
</dbReference>
<evidence type="ECO:0000256" key="3">
    <source>
        <dbReference type="ARBA" id="ARBA00022801"/>
    </source>
</evidence>
<dbReference type="InterPro" id="IPR013783">
    <property type="entry name" value="Ig-like_fold"/>
</dbReference>
<evidence type="ECO:0000259" key="5">
    <source>
        <dbReference type="Pfam" id="PF11806"/>
    </source>
</evidence>
<evidence type="ECO:0000256" key="4">
    <source>
        <dbReference type="ARBA" id="ARBA00024201"/>
    </source>
</evidence>
<dbReference type="Pfam" id="PF00756">
    <property type="entry name" value="Esterase"/>
    <property type="match status" value="1"/>
</dbReference>
<comment type="subcellular location">
    <subcellularLocation>
        <location evidence="1">Cytoplasm</location>
    </subcellularLocation>
</comment>
<dbReference type="SUPFAM" id="SSF81296">
    <property type="entry name" value="E set domains"/>
    <property type="match status" value="1"/>
</dbReference>
<dbReference type="PANTHER" id="PTHR48098">
    <property type="entry name" value="ENTEROCHELIN ESTERASE-RELATED"/>
    <property type="match status" value="1"/>
</dbReference>
<dbReference type="Pfam" id="PF11806">
    <property type="entry name" value="Enterochelin_N"/>
    <property type="match status" value="1"/>
</dbReference>
<dbReference type="GO" id="GO:0005737">
    <property type="term" value="C:cytoplasm"/>
    <property type="evidence" value="ECO:0007669"/>
    <property type="project" value="UniProtKB-SubCell"/>
</dbReference>
<dbReference type="InterPro" id="IPR021764">
    <property type="entry name" value="Enterochelin_esterase_N"/>
</dbReference>
<feature type="domain" description="Enterochelin esterase N-terminal" evidence="5">
    <location>
        <begin position="187"/>
        <end position="291"/>
    </location>
</feature>
<dbReference type="InterPro" id="IPR014756">
    <property type="entry name" value="Ig_E-set"/>
</dbReference>
<organism evidence="6 7">
    <name type="scientific">Marinobacter salinexigens</name>
    <dbReference type="NCBI Taxonomy" id="2919747"/>
    <lineage>
        <taxon>Bacteria</taxon>
        <taxon>Pseudomonadati</taxon>
        <taxon>Pseudomonadota</taxon>
        <taxon>Gammaproteobacteria</taxon>
        <taxon>Pseudomonadales</taxon>
        <taxon>Marinobacteraceae</taxon>
        <taxon>Marinobacter</taxon>
    </lineage>
</organism>
<dbReference type="InterPro" id="IPR050583">
    <property type="entry name" value="Mycobacterial_A85_antigen"/>
</dbReference>
<evidence type="ECO:0000256" key="2">
    <source>
        <dbReference type="ARBA" id="ARBA00022490"/>
    </source>
</evidence>
<keyword evidence="3" id="KW-0378">Hydrolase</keyword>
<comment type="similarity">
    <text evidence="4">Belongs to the Fes family.</text>
</comment>
<evidence type="ECO:0000313" key="7">
    <source>
        <dbReference type="Proteomes" id="UP000323161"/>
    </source>
</evidence>
<dbReference type="GO" id="GO:0006826">
    <property type="term" value="P:iron ion transport"/>
    <property type="evidence" value="ECO:0007669"/>
    <property type="project" value="InterPro"/>
</dbReference>
<dbReference type="Proteomes" id="UP000323161">
    <property type="component" value="Unassembled WGS sequence"/>
</dbReference>
<dbReference type="AlphaFoldDB" id="A0A5B0V9Q7"/>
<reference evidence="6 7" key="1">
    <citation type="submission" date="2019-08" db="EMBL/GenBank/DDBJ databases">
        <title>Marinobacter ZYF650 sp. nov., a marine bacterium isolated from seawater of the Mariana trench.</title>
        <authorList>
            <person name="Ahmad W."/>
        </authorList>
    </citation>
    <scope>NUCLEOTIDE SEQUENCE [LARGE SCALE GENOMIC DNA]</scope>
    <source>
        <strain evidence="6 7">ZYF650</strain>
    </source>
</reference>
<dbReference type="GO" id="GO:0008849">
    <property type="term" value="F:enterochelin esterase activity"/>
    <property type="evidence" value="ECO:0007669"/>
    <property type="project" value="InterPro"/>
</dbReference>
<keyword evidence="7" id="KW-1185">Reference proteome</keyword>
<name>A0A5B0V9Q7_9GAMM</name>
<dbReference type="PANTHER" id="PTHR48098:SF3">
    <property type="entry name" value="IRON(III) ENTEROBACTIN ESTERASE"/>
    <property type="match status" value="1"/>
</dbReference>
<dbReference type="SUPFAM" id="SSF53474">
    <property type="entry name" value="alpha/beta-Hydrolases"/>
    <property type="match status" value="1"/>
</dbReference>